<dbReference type="PANTHER" id="PTHR42837">
    <property type="entry name" value="REGULATOR OF SIGMA-E PROTEASE RSEP"/>
    <property type="match status" value="1"/>
</dbReference>
<dbReference type="GO" id="GO:0008237">
    <property type="term" value="F:metallopeptidase activity"/>
    <property type="evidence" value="ECO:0007669"/>
    <property type="project" value="UniProtKB-KW"/>
</dbReference>
<evidence type="ECO:0000313" key="14">
    <source>
        <dbReference type="Proteomes" id="UP001208935"/>
    </source>
</evidence>
<comment type="cofactor">
    <cofactor evidence="1 11">
        <name>Zn(2+)</name>
        <dbReference type="ChEBI" id="CHEBI:29105"/>
    </cofactor>
</comment>
<dbReference type="InterPro" id="IPR008915">
    <property type="entry name" value="Peptidase_M50"/>
</dbReference>
<evidence type="ECO:0000256" key="2">
    <source>
        <dbReference type="ARBA" id="ARBA00004141"/>
    </source>
</evidence>
<keyword evidence="8 11" id="KW-1133">Transmembrane helix</keyword>
<dbReference type="Gene3D" id="2.30.42.10">
    <property type="match status" value="2"/>
</dbReference>
<evidence type="ECO:0000256" key="1">
    <source>
        <dbReference type="ARBA" id="ARBA00001947"/>
    </source>
</evidence>
<evidence type="ECO:0000256" key="7">
    <source>
        <dbReference type="ARBA" id="ARBA00022833"/>
    </source>
</evidence>
<dbReference type="PANTHER" id="PTHR42837:SF2">
    <property type="entry name" value="MEMBRANE METALLOPROTEASE ARASP2, CHLOROPLASTIC-RELATED"/>
    <property type="match status" value="1"/>
</dbReference>
<organism evidence="13 14">
    <name type="scientific">Verminephrobacter aporrectodeae subsp. tuberculatae</name>
    <dbReference type="NCBI Taxonomy" id="1110392"/>
    <lineage>
        <taxon>Bacteria</taxon>
        <taxon>Pseudomonadati</taxon>
        <taxon>Pseudomonadota</taxon>
        <taxon>Betaproteobacteria</taxon>
        <taxon>Burkholderiales</taxon>
        <taxon>Comamonadaceae</taxon>
        <taxon>Verminephrobacter</taxon>
    </lineage>
</organism>
<keyword evidence="9 11" id="KW-0482">Metalloprotease</keyword>
<keyword evidence="11" id="KW-0479">Metal-binding</keyword>
<dbReference type="EMBL" id="QZCW01000001">
    <property type="protein sequence ID" value="MCW5320740.1"/>
    <property type="molecule type" value="Genomic_DNA"/>
</dbReference>
<feature type="domain" description="Peptidase M50" evidence="12">
    <location>
        <begin position="7"/>
        <end position="442"/>
    </location>
</feature>
<accession>A0ABT3KR50</accession>
<keyword evidence="6 11" id="KW-0378">Hydrolase</keyword>
<sequence length="457" mass="48937">MLLTIAAFLVTLGLLITVHEYGHYRVAVACGVKVLRFSVGWGRPLLRWQPKGSPTEFVLAAFPLGGYVRMLDEREAPVLPQERHLAFNTRPLWARAAIVAAGPGANLLLAVLLYSTVNWIGVEEPRAVLASPVAGSVAHAAGLRGGELVERAALGADELEPVRSFTDLRWLLARGALEGVGARLEVSASRGAGHREMLLDLSGIDNGEVDSRLLHRIGVAGPWTRPVLGEILPEGAAQRAGLRQGDLVLGVGATDVVDGEQLRELIRQSVRGSEPLVQSWRIERAGQRLTIEVLAEARAQPGAVPGHIGVIGAYVGATPELVTVEYGLFEGAWAGLIRTWDISALTLRMLGRMLIGEASLKNLSGPLTIADFAGRSVSRGLTPYIGFLALLSVSLGVLNLLPLPVLDGGHLMYYLWEAVTGKGVSQAWMEWLQRAGAALLLLVMSVALFNDVTRLFG</sequence>
<evidence type="ECO:0000256" key="4">
    <source>
        <dbReference type="ARBA" id="ARBA00022670"/>
    </source>
</evidence>
<comment type="subcellular location">
    <subcellularLocation>
        <location evidence="2">Membrane</location>
        <topology evidence="2">Multi-pass membrane protein</topology>
    </subcellularLocation>
</comment>
<dbReference type="NCBIfam" id="TIGR00054">
    <property type="entry name" value="RIP metalloprotease RseP"/>
    <property type="match status" value="1"/>
</dbReference>
<evidence type="ECO:0000256" key="11">
    <source>
        <dbReference type="RuleBase" id="RU362031"/>
    </source>
</evidence>
<evidence type="ECO:0000256" key="6">
    <source>
        <dbReference type="ARBA" id="ARBA00022801"/>
    </source>
</evidence>
<keyword evidence="10 11" id="KW-0472">Membrane</keyword>
<gene>
    <name evidence="13" type="primary">rseP</name>
    <name evidence="13" type="ORF">D5039_06015</name>
</gene>
<reference evidence="14" key="1">
    <citation type="submission" date="2023-07" db="EMBL/GenBank/DDBJ databases">
        <title>Verminephrobacter genomes.</title>
        <authorList>
            <person name="Lund M.B."/>
        </authorList>
    </citation>
    <scope>NUCLEOTIDE SEQUENCE [LARGE SCALE GENOMIC DNA]</scope>
    <source>
        <strain evidence="14">AtM5-05</strain>
    </source>
</reference>
<dbReference type="CDD" id="cd06163">
    <property type="entry name" value="S2P-M50_PDZ_RseP-like"/>
    <property type="match status" value="1"/>
</dbReference>
<keyword evidence="5 11" id="KW-0812">Transmembrane</keyword>
<dbReference type="RefSeq" id="WP_265281400.1">
    <property type="nucleotide sequence ID" value="NZ_QZCW01000001.1"/>
</dbReference>
<evidence type="ECO:0000259" key="12">
    <source>
        <dbReference type="Pfam" id="PF02163"/>
    </source>
</evidence>
<proteinExistence type="inferred from homology"/>
<feature type="transmembrane region" description="Helical" evidence="11">
    <location>
        <begin position="92"/>
        <end position="114"/>
    </location>
</feature>
<protein>
    <recommendedName>
        <fullName evidence="11">Zinc metalloprotease</fullName>
        <ecNumber evidence="11">3.4.24.-</ecNumber>
    </recommendedName>
</protein>
<evidence type="ECO:0000313" key="13">
    <source>
        <dbReference type="EMBL" id="MCW5320740.1"/>
    </source>
</evidence>
<evidence type="ECO:0000256" key="10">
    <source>
        <dbReference type="ARBA" id="ARBA00023136"/>
    </source>
</evidence>
<dbReference type="Proteomes" id="UP001208935">
    <property type="component" value="Unassembled WGS sequence"/>
</dbReference>
<evidence type="ECO:0000256" key="8">
    <source>
        <dbReference type="ARBA" id="ARBA00022989"/>
    </source>
</evidence>
<evidence type="ECO:0000256" key="5">
    <source>
        <dbReference type="ARBA" id="ARBA00022692"/>
    </source>
</evidence>
<feature type="transmembrane region" description="Helical" evidence="11">
    <location>
        <begin position="431"/>
        <end position="449"/>
    </location>
</feature>
<evidence type="ECO:0000256" key="9">
    <source>
        <dbReference type="ARBA" id="ARBA00023049"/>
    </source>
</evidence>
<evidence type="ECO:0000256" key="3">
    <source>
        <dbReference type="ARBA" id="ARBA00007931"/>
    </source>
</evidence>
<keyword evidence="7 11" id="KW-0862">Zinc</keyword>
<comment type="similarity">
    <text evidence="3 11">Belongs to the peptidase M50B family.</text>
</comment>
<keyword evidence="14" id="KW-1185">Reference proteome</keyword>
<comment type="caution">
    <text evidence="13">The sequence shown here is derived from an EMBL/GenBank/DDBJ whole genome shotgun (WGS) entry which is preliminary data.</text>
</comment>
<dbReference type="InterPro" id="IPR036034">
    <property type="entry name" value="PDZ_sf"/>
</dbReference>
<dbReference type="Pfam" id="PF02163">
    <property type="entry name" value="Peptidase_M50"/>
    <property type="match status" value="1"/>
</dbReference>
<dbReference type="EC" id="3.4.24.-" evidence="11"/>
<keyword evidence="4" id="KW-0645">Protease</keyword>
<name>A0ABT3KR50_9BURK</name>
<dbReference type="SUPFAM" id="SSF50156">
    <property type="entry name" value="PDZ domain-like"/>
    <property type="match status" value="1"/>
</dbReference>
<feature type="transmembrane region" description="Helical" evidence="11">
    <location>
        <begin position="384"/>
        <end position="406"/>
    </location>
</feature>
<dbReference type="InterPro" id="IPR004387">
    <property type="entry name" value="Pept_M50_Zn"/>
</dbReference>